<keyword evidence="11" id="KW-1133">Transmembrane helix</keyword>
<evidence type="ECO:0000256" key="8">
    <source>
        <dbReference type="ARBA" id="ARBA00023180"/>
    </source>
</evidence>
<evidence type="ECO:0000256" key="6">
    <source>
        <dbReference type="ARBA" id="ARBA00022737"/>
    </source>
</evidence>
<keyword evidence="8" id="KW-0325">Glycoprotein</keyword>
<dbReference type="InterPro" id="IPR052252">
    <property type="entry name" value="CEMIP/CEMIP2"/>
</dbReference>
<feature type="compositionally biased region" description="Polar residues" evidence="10">
    <location>
        <begin position="43"/>
        <end position="52"/>
    </location>
</feature>
<dbReference type="InterPro" id="IPR019316">
    <property type="entry name" value="G8_domain"/>
</dbReference>
<gene>
    <name evidence="13" type="ORF">EI555_011581</name>
</gene>
<evidence type="ECO:0000256" key="1">
    <source>
        <dbReference type="ARBA" id="ARBA00000251"/>
    </source>
</evidence>
<keyword evidence="6" id="KW-0677">Repeat</keyword>
<dbReference type="CDD" id="cd13938">
    <property type="entry name" value="PANDER_like_TMEM2"/>
    <property type="match status" value="1"/>
</dbReference>
<evidence type="ECO:0000313" key="13">
    <source>
        <dbReference type="EMBL" id="TKC42873.1"/>
    </source>
</evidence>
<dbReference type="PROSITE" id="PS51484">
    <property type="entry name" value="G8"/>
    <property type="match status" value="1"/>
</dbReference>
<dbReference type="SUPFAM" id="SSF51126">
    <property type="entry name" value="Pectin lyase-like"/>
    <property type="match status" value="1"/>
</dbReference>
<evidence type="ECO:0000256" key="9">
    <source>
        <dbReference type="PROSITE-ProRule" id="PRU01375"/>
    </source>
</evidence>
<evidence type="ECO:0000256" key="3">
    <source>
        <dbReference type="ARBA" id="ARBA00012774"/>
    </source>
</evidence>
<keyword evidence="4" id="KW-1003">Cell membrane</keyword>
<comment type="subcellular location">
    <subcellularLocation>
        <location evidence="2">Cell membrane</location>
    </subcellularLocation>
</comment>
<accession>A0A4U1F157</accession>
<dbReference type="GO" id="GO:0005886">
    <property type="term" value="C:plasma membrane"/>
    <property type="evidence" value="ECO:0007669"/>
    <property type="project" value="UniProtKB-SubCell"/>
</dbReference>
<dbReference type="PANTHER" id="PTHR15535:SF26">
    <property type="entry name" value="CELL SURFACE HYALURONIDASE"/>
    <property type="match status" value="1"/>
</dbReference>
<dbReference type="Pfam" id="PF24606">
    <property type="entry name" value="CEMIP_beta-hel"/>
    <property type="match status" value="1"/>
</dbReference>
<comment type="catalytic activity">
    <reaction evidence="1">
        <text>Random hydrolysis of (1-&gt;4)-linkages between N-acetyl-beta-D-glucosamine and D-glucuronate residues in hyaluronate.</text>
        <dbReference type="EC" id="3.2.1.35"/>
    </reaction>
</comment>
<dbReference type="Pfam" id="PF10162">
    <property type="entry name" value="G8"/>
    <property type="match status" value="1"/>
</dbReference>
<keyword evidence="11" id="KW-0812">Transmembrane</keyword>
<evidence type="ECO:0000256" key="4">
    <source>
        <dbReference type="ARBA" id="ARBA00022475"/>
    </source>
</evidence>
<dbReference type="EMBL" id="RWIC01000512">
    <property type="protein sequence ID" value="TKC42873.1"/>
    <property type="molecule type" value="Genomic_DNA"/>
</dbReference>
<dbReference type="PANTHER" id="PTHR15535">
    <property type="entry name" value="TRANSMEMBRANE PROTEIN 2-RELATED"/>
    <property type="match status" value="1"/>
</dbReference>
<dbReference type="GO" id="GO:0004415">
    <property type="term" value="F:hyalurononglucosaminidase activity"/>
    <property type="evidence" value="ECO:0007669"/>
    <property type="project" value="UniProtKB-EC"/>
</dbReference>
<comment type="caution">
    <text evidence="13">The sequence shown here is derived from an EMBL/GenBank/DDBJ whole genome shotgun (WGS) entry which is preliminary data.</text>
</comment>
<sequence length="818" mass="90972">MHATNSRGHSPAFLQPQNGNSHRSSGYVPGKVVPLRPPPPPKSQASAKFTSTRPEARATFAFSSEEQQAQRESRKQKRHKNTFICFAITSFSFFVALAVILGISSKYAPDGKCHNFIFFGRYFCVLLVNGISTLHCFIENCPDQNPRLRNWDPGQDSAKQVVIKEGDMFRLTSDATVNSIVIKDGGLLVFGDDKDGSRNITLRTRYILIKDGGALHIGAENCRYKSKATIALYGKSDEGESMPTFGKKFIGVEAGGTLELHGAQKASWTLLVRTLNSSGLTFGSHAFEKDFSRGLNVRIIDQDTAKILEIERFDTHEYHNESRRLQKFLRDQDPGRIVAIAVGDSAVKSLLQGTIQMIQDRLGSKLIQGLGYRQAWALVGVIDGGSTSCNESVRNYENHSSGGKALAQREFYTVDGQKFSVTAYSEWIEEFLYLPTLLLDFFGSSEGVDFRKKKSLSFLLFGLGVSLSGFRVEVVDGVKLHLLDDVSSWKPGDQIVVASTDYSMYQAEEFTLLPCPKCNRFQVKVKETPQFLHMGEIIDGVDMRAEVGILTQNIVIRGEMEDSCYAENQCQFFDYDTFGGHVMIKKNFTSVHLSHVELKHMGQQHLGRYPVHFHLCGDVDYKGGYRHATFVDGLSIHHSFSRCITVHGTNGLLIKDTIGFDTLGHCFFLEDGIEQRNTLFHNLGLLTKPGTLLPTDRNNSMCTTMREKVFGNYIPVPATDCMAVSTFWIAHPNNNLINNAAAGSQDAGIWYLFHKEPTGESSGLQLLAKPELTPLGIFYNNRVHSSFKAGLFIDKGVKTTNASAADPREYLCLDNSAR</sequence>
<name>A0A4U1F157_MONMO</name>
<feature type="compositionally biased region" description="Polar residues" evidence="10">
    <location>
        <begin position="15"/>
        <end position="24"/>
    </location>
</feature>
<organism evidence="13 14">
    <name type="scientific">Monodon monoceros</name>
    <name type="common">Narwhal</name>
    <name type="synonym">Ceratodon monodon</name>
    <dbReference type="NCBI Taxonomy" id="40151"/>
    <lineage>
        <taxon>Eukaryota</taxon>
        <taxon>Metazoa</taxon>
        <taxon>Chordata</taxon>
        <taxon>Craniata</taxon>
        <taxon>Vertebrata</taxon>
        <taxon>Euteleostomi</taxon>
        <taxon>Mammalia</taxon>
        <taxon>Eutheria</taxon>
        <taxon>Laurasiatheria</taxon>
        <taxon>Artiodactyla</taxon>
        <taxon>Whippomorpha</taxon>
        <taxon>Cetacea</taxon>
        <taxon>Odontoceti</taxon>
        <taxon>Monodontidae</taxon>
        <taxon>Monodon</taxon>
    </lineage>
</organism>
<feature type="transmembrane region" description="Helical" evidence="11">
    <location>
        <begin position="83"/>
        <end position="104"/>
    </location>
</feature>
<dbReference type="SMART" id="SM01225">
    <property type="entry name" value="G8"/>
    <property type="match status" value="1"/>
</dbReference>
<evidence type="ECO:0000256" key="10">
    <source>
        <dbReference type="SAM" id="MobiDB-lite"/>
    </source>
</evidence>
<keyword evidence="7 11" id="KW-0472">Membrane</keyword>
<dbReference type="Proteomes" id="UP000308365">
    <property type="component" value="Unassembled WGS sequence"/>
</dbReference>
<protein>
    <recommendedName>
        <fullName evidence="3">hyaluronoglucosaminidase</fullName>
        <ecNumber evidence="3">3.2.1.35</ecNumber>
    </recommendedName>
</protein>
<dbReference type="InterPro" id="IPR039473">
    <property type="entry name" value="TMEM2_PANDER-like"/>
</dbReference>
<evidence type="ECO:0000259" key="12">
    <source>
        <dbReference type="PROSITE" id="PS51484"/>
    </source>
</evidence>
<evidence type="ECO:0000256" key="7">
    <source>
        <dbReference type="ARBA" id="ARBA00023136"/>
    </source>
</evidence>
<dbReference type="AlphaFoldDB" id="A0A4U1F157"/>
<evidence type="ECO:0000256" key="11">
    <source>
        <dbReference type="SAM" id="Phobius"/>
    </source>
</evidence>
<feature type="domain" description="G8" evidence="12">
    <location>
        <begin position="149"/>
        <end position="273"/>
    </location>
</feature>
<keyword evidence="5 9" id="KW-0430">Lectin</keyword>
<proteinExistence type="predicted"/>
<dbReference type="GO" id="GO:0030246">
    <property type="term" value="F:carbohydrate binding"/>
    <property type="evidence" value="ECO:0007669"/>
    <property type="project" value="UniProtKB-UniRule"/>
</dbReference>
<dbReference type="InterPro" id="IPR055401">
    <property type="entry name" value="CEMIP_beta-hel_dom"/>
</dbReference>
<dbReference type="Pfam" id="PF15711">
    <property type="entry name" value="ILEI"/>
    <property type="match status" value="1"/>
</dbReference>
<dbReference type="InterPro" id="IPR011050">
    <property type="entry name" value="Pectin_lyase_fold/virulence"/>
</dbReference>
<reference evidence="14" key="1">
    <citation type="journal article" date="2019" name="IScience">
        <title>Narwhal Genome Reveals Long-Term Low Genetic Diversity despite Current Large Abundance Size.</title>
        <authorList>
            <person name="Westbury M.V."/>
            <person name="Petersen B."/>
            <person name="Garde E."/>
            <person name="Heide-Jorgensen M.P."/>
            <person name="Lorenzen E.D."/>
        </authorList>
    </citation>
    <scope>NUCLEOTIDE SEQUENCE [LARGE SCALE GENOMIC DNA]</scope>
</reference>
<dbReference type="PROSITE" id="PS52031">
    <property type="entry name" value="GG_LECTIN"/>
    <property type="match status" value="1"/>
</dbReference>
<evidence type="ECO:0000256" key="2">
    <source>
        <dbReference type="ARBA" id="ARBA00004236"/>
    </source>
</evidence>
<dbReference type="InterPro" id="IPR039477">
    <property type="entry name" value="ILEI/PANDER_dom"/>
</dbReference>
<feature type="region of interest" description="Disordered" evidence="10">
    <location>
        <begin position="1"/>
        <end position="52"/>
    </location>
</feature>
<dbReference type="EC" id="3.2.1.35" evidence="3"/>
<evidence type="ECO:0000313" key="14">
    <source>
        <dbReference type="Proteomes" id="UP000308365"/>
    </source>
</evidence>
<evidence type="ECO:0000256" key="5">
    <source>
        <dbReference type="ARBA" id="ARBA00022734"/>
    </source>
</evidence>